<dbReference type="Proteomes" id="UP000585665">
    <property type="component" value="Unassembled WGS sequence"/>
</dbReference>
<evidence type="ECO:0000313" key="3">
    <source>
        <dbReference type="Proteomes" id="UP000585665"/>
    </source>
</evidence>
<dbReference type="InterPro" id="IPR009562">
    <property type="entry name" value="DUF1178"/>
</dbReference>
<dbReference type="PIRSF" id="PIRSF032131">
    <property type="entry name" value="UCP032131"/>
    <property type="match status" value="1"/>
</dbReference>
<dbReference type="EMBL" id="JABXXR010000023">
    <property type="protein sequence ID" value="NVN39993.1"/>
    <property type="molecule type" value="Genomic_DNA"/>
</dbReference>
<protein>
    <submittedName>
        <fullName evidence="2">DUF1178 family protein</fullName>
    </submittedName>
</protein>
<comment type="caution">
    <text evidence="2">The sequence shown here is derived from an EMBL/GenBank/DDBJ whole genome shotgun (WGS) entry which is preliminary data.</text>
</comment>
<accession>A0A850PAM4</accession>
<evidence type="ECO:0000256" key="1">
    <source>
        <dbReference type="SAM" id="MobiDB-lite"/>
    </source>
</evidence>
<evidence type="ECO:0000313" key="2">
    <source>
        <dbReference type="EMBL" id="NVN39993.1"/>
    </source>
</evidence>
<feature type="region of interest" description="Disordered" evidence="1">
    <location>
        <begin position="54"/>
        <end position="76"/>
    </location>
</feature>
<name>A0A850PAM4_9PROT</name>
<proteinExistence type="predicted"/>
<reference evidence="2 3" key="1">
    <citation type="submission" date="2020-06" db="EMBL/GenBank/DDBJ databases">
        <title>Description of novel acetic acid bacteria.</title>
        <authorList>
            <person name="Sombolestani A."/>
        </authorList>
    </citation>
    <scope>NUCLEOTIDE SEQUENCE [LARGE SCALE GENOMIC DNA]</scope>
    <source>
        <strain evidence="2 3">LMG 27010</strain>
    </source>
</reference>
<organism evidence="2 3">
    <name type="scientific">Ameyamaea chiangmaiensis</name>
    <dbReference type="NCBI Taxonomy" id="442969"/>
    <lineage>
        <taxon>Bacteria</taxon>
        <taxon>Pseudomonadati</taxon>
        <taxon>Pseudomonadota</taxon>
        <taxon>Alphaproteobacteria</taxon>
        <taxon>Acetobacterales</taxon>
        <taxon>Acetobacteraceae</taxon>
        <taxon>Ameyamaea</taxon>
    </lineage>
</organism>
<dbReference type="RefSeq" id="WP_176612970.1">
    <property type="nucleotide sequence ID" value="NZ_JABXXR010000023.1"/>
</dbReference>
<dbReference type="Pfam" id="PF06676">
    <property type="entry name" value="DUF1178"/>
    <property type="match status" value="1"/>
</dbReference>
<gene>
    <name evidence="2" type="ORF">HUK82_05375</name>
</gene>
<dbReference type="AlphaFoldDB" id="A0A850PAM4"/>
<sequence length="151" mass="16603">MICYRLACARDHTFEGWFRDSAAFESQARMGLVTCPQCGETRVDRALMAPAVHTRGESPKGAPVAEESAAPQATAPALPDAVRAALMRARAEIERTCEDVGDGFAEEMVRMHRGDRERRGVYGQTTAEEREALHDEGIEFGVLPWLPRADG</sequence>
<keyword evidence="3" id="KW-1185">Reference proteome</keyword>